<proteinExistence type="predicted"/>
<accession>A0AC61DDK7</accession>
<dbReference type="Proteomes" id="UP000224460">
    <property type="component" value="Unassembled WGS sequence"/>
</dbReference>
<keyword evidence="2" id="KW-1185">Reference proteome</keyword>
<reference evidence="1" key="1">
    <citation type="submission" date="2017-10" db="EMBL/GenBank/DDBJ databases">
        <title>Genome sequence of cellulolytic Lachnospiraceae bacterium XHS1971 isolated from hotspring sediment.</title>
        <authorList>
            <person name="Vasudevan G."/>
            <person name="Joshi A.J."/>
            <person name="Hivarkar S."/>
            <person name="Lanjekar V.B."/>
            <person name="Dhakephalkar P.K."/>
            <person name="Dagar S."/>
        </authorList>
    </citation>
    <scope>NUCLEOTIDE SEQUENCE</scope>
    <source>
        <strain evidence="1">XHS1971</strain>
    </source>
</reference>
<protein>
    <submittedName>
        <fullName evidence="1">Galactose-1-epimerase</fullName>
    </submittedName>
</protein>
<evidence type="ECO:0000313" key="1">
    <source>
        <dbReference type="EMBL" id="PHV71000.1"/>
    </source>
</evidence>
<dbReference type="EMBL" id="PEDL01000006">
    <property type="protein sequence ID" value="PHV71000.1"/>
    <property type="molecule type" value="Genomic_DNA"/>
</dbReference>
<evidence type="ECO:0000313" key="2">
    <source>
        <dbReference type="Proteomes" id="UP000224460"/>
    </source>
</evidence>
<comment type="caution">
    <text evidence="1">The sequence shown here is derived from an EMBL/GenBank/DDBJ whole genome shotgun (WGS) entry which is preliminary data.</text>
</comment>
<sequence>MVLKSGKEIKKFQLMNDQGMVVELINLGATLTQVLVPDQEGKLENVVLSWQDKSVYEENPGCFGSIIGRVAGRIGEAKVTLGDKVYEFAKNSNGKNTIHGGEVAYHTQLWEGKGTSDAEEATVSFTYWSRDGEAGFPGNLDIKVDYVLKNDNSLTIDYTATTDKETIINLTNHTYFNLSGDAKRPILEQEVVIHSDTYCELDSELIPTGKLIALNEDSIFDFRKAKAIGRDINEKHEQLVNGAGYDHPWVLNDDEVAVEFYDKVSKRYMEVTTTAPGVVMYTMNHADAPLLLENGESQKPRYGVCFETQCLPIGRNELFKEGVILKPEDTYRQKTVFKFGIR</sequence>
<name>A0AC61DDK7_9FIRM</name>
<gene>
    <name evidence="1" type="ORF">CS063_07755</name>
</gene>
<organism evidence="1 2">
    <name type="scientific">Sporanaerobium hydrogeniformans</name>
    <dbReference type="NCBI Taxonomy" id="3072179"/>
    <lineage>
        <taxon>Bacteria</taxon>
        <taxon>Bacillati</taxon>
        <taxon>Bacillota</taxon>
        <taxon>Clostridia</taxon>
        <taxon>Lachnospirales</taxon>
        <taxon>Lachnospiraceae</taxon>
        <taxon>Sporanaerobium</taxon>
    </lineage>
</organism>